<dbReference type="PIRSF" id="PIRSF000887">
    <property type="entry name" value="Pesterase_MJ0037"/>
    <property type="match status" value="1"/>
</dbReference>
<evidence type="ECO:0000313" key="3">
    <source>
        <dbReference type="Proteomes" id="UP000236286"/>
    </source>
</evidence>
<dbReference type="OrthoDB" id="9795838at2"/>
<proteinExistence type="predicted"/>
<reference evidence="2 3" key="1">
    <citation type="submission" date="2017-10" db="EMBL/GenBank/DDBJ databases">
        <title>Genome announcement of Methylocella silvestris TVC from permafrost.</title>
        <authorList>
            <person name="Wang J."/>
            <person name="Geng K."/>
            <person name="Ul-Haque F."/>
            <person name="Crombie A.T."/>
            <person name="Street L.E."/>
            <person name="Wookey P.A."/>
            <person name="Murrell J.C."/>
            <person name="Pratscher J."/>
        </authorList>
    </citation>
    <scope>NUCLEOTIDE SEQUENCE [LARGE SCALE GENOMIC DNA]</scope>
    <source>
        <strain evidence="2 3">TVC</strain>
    </source>
</reference>
<dbReference type="PANTHER" id="PTHR39323:SF1">
    <property type="entry name" value="BLR1149 PROTEIN"/>
    <property type="match status" value="1"/>
</dbReference>
<name>A0A2J7TJL0_METSI</name>
<feature type="domain" description="Calcineurin-like phosphoesterase" evidence="1">
    <location>
        <begin position="37"/>
        <end position="134"/>
    </location>
</feature>
<dbReference type="EMBL" id="PDZR01000004">
    <property type="protein sequence ID" value="PNG26946.1"/>
    <property type="molecule type" value="Genomic_DNA"/>
</dbReference>
<dbReference type="NCBIfam" id="TIGR04123">
    <property type="entry name" value="P_estr_lig_assc"/>
    <property type="match status" value="1"/>
</dbReference>
<evidence type="ECO:0000313" key="2">
    <source>
        <dbReference type="EMBL" id="PNG26946.1"/>
    </source>
</evidence>
<accession>A0A2J7TJL0</accession>
<protein>
    <submittedName>
        <fullName evidence="2">Phosphoesterase</fullName>
    </submittedName>
</protein>
<dbReference type="RefSeq" id="WP_102842909.1">
    <property type="nucleotide sequence ID" value="NZ_PDZR01000004.1"/>
</dbReference>
<dbReference type="InterPro" id="IPR004843">
    <property type="entry name" value="Calcineurin-like_PHP"/>
</dbReference>
<dbReference type="InterPro" id="IPR024173">
    <property type="entry name" value="Pesterase_MJ0037-like"/>
</dbReference>
<dbReference type="AlphaFoldDB" id="A0A2J7TJL0"/>
<dbReference type="InterPro" id="IPR026336">
    <property type="entry name" value="PdeM-like"/>
</dbReference>
<dbReference type="Pfam" id="PF00149">
    <property type="entry name" value="Metallophos"/>
    <property type="match status" value="1"/>
</dbReference>
<organism evidence="2 3">
    <name type="scientific">Methylocella silvestris</name>
    <dbReference type="NCBI Taxonomy" id="199596"/>
    <lineage>
        <taxon>Bacteria</taxon>
        <taxon>Pseudomonadati</taxon>
        <taxon>Pseudomonadota</taxon>
        <taxon>Alphaproteobacteria</taxon>
        <taxon>Hyphomicrobiales</taxon>
        <taxon>Beijerinckiaceae</taxon>
        <taxon>Methylocella</taxon>
    </lineage>
</organism>
<dbReference type="GO" id="GO:0016787">
    <property type="term" value="F:hydrolase activity"/>
    <property type="evidence" value="ECO:0007669"/>
    <property type="project" value="InterPro"/>
</dbReference>
<comment type="caution">
    <text evidence="2">The sequence shown here is derived from an EMBL/GenBank/DDBJ whole genome shotgun (WGS) entry which is preliminary data.</text>
</comment>
<dbReference type="PANTHER" id="PTHR39323">
    <property type="entry name" value="BLR1149 PROTEIN"/>
    <property type="match status" value="1"/>
</dbReference>
<dbReference type="InterPro" id="IPR029052">
    <property type="entry name" value="Metallo-depent_PP-like"/>
</dbReference>
<sequence>MRDAARKSPQRAAALPVLDAEFLADPSGALFWPSENLLVVADLHLEKGSAFAVRGVFLPPYDTAATLAALGNLIGLYQPRRVVALGDSFHDGGAGERLDSGDRRTLATLQRGRDWIWIAGNHDPAPPAGLAGEARGELAIGSILFRHEPSAARGRGEIAGHLHPAAKLSGRGGSVRGRSFVSDGSRCVLPAFGAFAGGLNVRDAAFDALFDGEAGKPVLAHVIGRSAVYAVPHRLCLPD</sequence>
<evidence type="ECO:0000259" key="1">
    <source>
        <dbReference type="Pfam" id="PF00149"/>
    </source>
</evidence>
<dbReference type="Gene3D" id="3.60.21.10">
    <property type="match status" value="1"/>
</dbReference>
<gene>
    <name evidence="2" type="ORF">CR492_06505</name>
</gene>
<dbReference type="Proteomes" id="UP000236286">
    <property type="component" value="Unassembled WGS sequence"/>
</dbReference>
<dbReference type="SUPFAM" id="SSF56300">
    <property type="entry name" value="Metallo-dependent phosphatases"/>
    <property type="match status" value="1"/>
</dbReference>